<keyword evidence="1" id="KW-0812">Transmembrane</keyword>
<keyword evidence="1" id="KW-1133">Transmembrane helix</keyword>
<organism evidence="2">
    <name type="scientific">Anopheles darlingi</name>
    <name type="common">Mosquito</name>
    <dbReference type="NCBI Taxonomy" id="43151"/>
    <lineage>
        <taxon>Eukaryota</taxon>
        <taxon>Metazoa</taxon>
        <taxon>Ecdysozoa</taxon>
        <taxon>Arthropoda</taxon>
        <taxon>Hexapoda</taxon>
        <taxon>Insecta</taxon>
        <taxon>Pterygota</taxon>
        <taxon>Neoptera</taxon>
        <taxon>Endopterygota</taxon>
        <taxon>Diptera</taxon>
        <taxon>Nematocera</taxon>
        <taxon>Culicoidea</taxon>
        <taxon>Culicidae</taxon>
        <taxon>Anophelinae</taxon>
        <taxon>Anopheles</taxon>
    </lineage>
</organism>
<sequence>MVTTTVVMVMALVTRWLSLLMAAGMMSMMMRMMLVVMRIERSLASGAGSSTRIARTTSGPGGRFTNFPCLQLRLHIVQPSQQIGHNV</sequence>
<keyword evidence="1" id="KW-0472">Membrane</keyword>
<feature type="transmembrane region" description="Helical" evidence="1">
    <location>
        <begin position="6"/>
        <end position="28"/>
    </location>
</feature>
<protein>
    <submittedName>
        <fullName evidence="2">Putative secreted protein</fullName>
    </submittedName>
</protein>
<reference evidence="2" key="1">
    <citation type="submission" date="2018-01" db="EMBL/GenBank/DDBJ databases">
        <title>An insight into the sialome of Amazonian anophelines.</title>
        <authorList>
            <person name="Ribeiro J.M."/>
            <person name="Scarpassa V."/>
            <person name="Calvo E."/>
        </authorList>
    </citation>
    <scope>NUCLEOTIDE SEQUENCE</scope>
</reference>
<name>A0A2M4D728_ANODA</name>
<accession>A0A2M4D728</accession>
<proteinExistence type="predicted"/>
<dbReference type="AlphaFoldDB" id="A0A2M4D728"/>
<dbReference type="EMBL" id="GGFL01009185">
    <property type="protein sequence ID" value="MBW73363.1"/>
    <property type="molecule type" value="Transcribed_RNA"/>
</dbReference>
<evidence type="ECO:0000313" key="2">
    <source>
        <dbReference type="EMBL" id="MBW73363.1"/>
    </source>
</evidence>
<evidence type="ECO:0000256" key="1">
    <source>
        <dbReference type="SAM" id="Phobius"/>
    </source>
</evidence>